<protein>
    <submittedName>
        <fullName evidence="3">(salmon louse) hypothetical protein</fullName>
    </submittedName>
</protein>
<feature type="region of interest" description="Disordered" evidence="1">
    <location>
        <begin position="77"/>
        <end position="133"/>
    </location>
</feature>
<sequence>MPRSDRFEQNSLSRVSVGHGSLGRASELSSGSVATRHWVNSVSDIYGPDEIEELLEDLNRLEFAALEADDFRDYDIDGSRVGSLRGGRSENVGRVRPRDRLASPEIEDEGSTRVHNQGSRRVPSPSESVNSWDSHVHYRRNEDEEDDEQQRTPSIYPSRLTHSIICFCDTSTFKTPRNFLRVLLVVTSVACLSTVLTAGTAKSGIFALPHFPRLRLIIFVSIFTILFTLFILFLNISHLHALLPVEYGKMQTVVYLILTVLYVVSSSLLFHLQSEIRSGGFPSSPLPHWTKNHLIIAACLGFVCGVETFLCCFTPPLDDRLRDSSTTTHFSLQETTPRGVFESSHYPHHSSNRAPPPNASSEGFRSVINPQSMQHNAFASSSSPSKSDVFLRRHQHDDETKFSMKASSSQQRPHILINNSAAAAAALTTTTTSTHTSAVKSGAIPKTTSRRGNHLDEIVALPMDDFPTSSSPPQPSLSPPPQTHHPLK</sequence>
<evidence type="ECO:0000313" key="3">
    <source>
        <dbReference type="EMBL" id="CAF2997755.1"/>
    </source>
</evidence>
<keyword evidence="2" id="KW-0812">Transmembrane</keyword>
<dbReference type="PANTHER" id="PTHR22776:SF102">
    <property type="entry name" value="RH30783P"/>
    <property type="match status" value="1"/>
</dbReference>
<gene>
    <name evidence="3" type="ORF">LSAA_13092</name>
</gene>
<keyword evidence="2" id="KW-0472">Membrane</keyword>
<keyword evidence="4" id="KW-1185">Reference proteome</keyword>
<dbReference type="EMBL" id="HG994586">
    <property type="protein sequence ID" value="CAF2997755.1"/>
    <property type="molecule type" value="Genomic_DNA"/>
</dbReference>
<dbReference type="Proteomes" id="UP000675881">
    <property type="component" value="Chromosome 7"/>
</dbReference>
<feature type="region of interest" description="Disordered" evidence="1">
    <location>
        <begin position="341"/>
        <end position="365"/>
    </location>
</feature>
<proteinExistence type="predicted"/>
<feature type="transmembrane region" description="Helical" evidence="2">
    <location>
        <begin position="253"/>
        <end position="273"/>
    </location>
</feature>
<evidence type="ECO:0000256" key="1">
    <source>
        <dbReference type="SAM" id="MobiDB-lite"/>
    </source>
</evidence>
<dbReference type="GO" id="GO:0016020">
    <property type="term" value="C:membrane"/>
    <property type="evidence" value="ECO:0007669"/>
    <property type="project" value="TreeGrafter"/>
</dbReference>
<evidence type="ECO:0000256" key="2">
    <source>
        <dbReference type="SAM" id="Phobius"/>
    </source>
</evidence>
<feature type="compositionally biased region" description="Pro residues" evidence="1">
    <location>
        <begin position="470"/>
        <end position="488"/>
    </location>
</feature>
<feature type="compositionally biased region" description="Basic and acidic residues" evidence="1">
    <location>
        <begin position="87"/>
        <end position="102"/>
    </location>
</feature>
<feature type="transmembrane region" description="Helical" evidence="2">
    <location>
        <begin position="216"/>
        <end position="241"/>
    </location>
</feature>
<feature type="transmembrane region" description="Helical" evidence="2">
    <location>
        <begin position="293"/>
        <end position="313"/>
    </location>
</feature>
<dbReference type="AlphaFoldDB" id="A0A7R8D1P4"/>
<feature type="region of interest" description="Disordered" evidence="1">
    <location>
        <begin position="461"/>
        <end position="488"/>
    </location>
</feature>
<feature type="transmembrane region" description="Helical" evidence="2">
    <location>
        <begin position="179"/>
        <end position="196"/>
    </location>
</feature>
<keyword evidence="2" id="KW-1133">Transmembrane helix</keyword>
<name>A0A7R8D1P4_LEPSM</name>
<reference evidence="3" key="1">
    <citation type="submission" date="2021-02" db="EMBL/GenBank/DDBJ databases">
        <authorList>
            <person name="Bekaert M."/>
        </authorList>
    </citation>
    <scope>NUCLEOTIDE SEQUENCE</scope>
    <source>
        <strain evidence="3">IoA-00</strain>
    </source>
</reference>
<dbReference type="PANTHER" id="PTHR22776">
    <property type="entry name" value="MARVEL-CONTAINING POTENTIAL LIPID RAFT-ASSOCIATED PROTEIN"/>
    <property type="match status" value="1"/>
</dbReference>
<organism evidence="3 4">
    <name type="scientific">Lepeophtheirus salmonis</name>
    <name type="common">Salmon louse</name>
    <name type="synonym">Caligus salmonis</name>
    <dbReference type="NCBI Taxonomy" id="72036"/>
    <lineage>
        <taxon>Eukaryota</taxon>
        <taxon>Metazoa</taxon>
        <taxon>Ecdysozoa</taxon>
        <taxon>Arthropoda</taxon>
        <taxon>Crustacea</taxon>
        <taxon>Multicrustacea</taxon>
        <taxon>Hexanauplia</taxon>
        <taxon>Copepoda</taxon>
        <taxon>Siphonostomatoida</taxon>
        <taxon>Caligidae</taxon>
        <taxon>Lepeophtheirus</taxon>
    </lineage>
</organism>
<accession>A0A7R8D1P4</accession>
<feature type="compositionally biased region" description="Polar residues" evidence="1">
    <location>
        <begin position="113"/>
        <end position="133"/>
    </location>
</feature>
<dbReference type="OrthoDB" id="6347385at2759"/>
<dbReference type="InterPro" id="IPR050578">
    <property type="entry name" value="MARVEL-CKLF_proteins"/>
</dbReference>
<evidence type="ECO:0000313" key="4">
    <source>
        <dbReference type="Proteomes" id="UP000675881"/>
    </source>
</evidence>
<feature type="region of interest" description="Disordered" evidence="1">
    <location>
        <begin position="1"/>
        <end position="30"/>
    </location>
</feature>